<evidence type="ECO:0000313" key="8">
    <source>
        <dbReference type="Proteomes" id="UP000634136"/>
    </source>
</evidence>
<dbReference type="InterPro" id="IPR011989">
    <property type="entry name" value="ARM-like"/>
</dbReference>
<dbReference type="InterPro" id="IPR003613">
    <property type="entry name" value="Ubox_domain"/>
</dbReference>
<dbReference type="InterPro" id="IPR058678">
    <property type="entry name" value="ARM_PUB"/>
</dbReference>
<evidence type="ECO:0000256" key="3">
    <source>
        <dbReference type="ARBA" id="ARBA00022679"/>
    </source>
</evidence>
<dbReference type="PANTHER" id="PTHR22849">
    <property type="entry name" value="WDSAM1 PROTEIN"/>
    <property type="match status" value="1"/>
</dbReference>
<name>A0A834U1V3_9FABA</name>
<dbReference type="Proteomes" id="UP000634136">
    <property type="component" value="Unassembled WGS sequence"/>
</dbReference>
<dbReference type="GO" id="GO:0016567">
    <property type="term" value="P:protein ubiquitination"/>
    <property type="evidence" value="ECO:0007669"/>
    <property type="project" value="UniProtKB-UniRule"/>
</dbReference>
<dbReference type="SUPFAM" id="SSF57850">
    <property type="entry name" value="RING/U-box"/>
    <property type="match status" value="1"/>
</dbReference>
<comment type="pathway">
    <text evidence="2 5">Protein modification; protein ubiquitination.</text>
</comment>
<dbReference type="InterPro" id="IPR045185">
    <property type="entry name" value="PUB22/23/24-like"/>
</dbReference>
<dbReference type="EMBL" id="JAAIUW010000005">
    <property type="protein sequence ID" value="KAF7831136.1"/>
    <property type="molecule type" value="Genomic_DNA"/>
</dbReference>
<accession>A0A834U1V3</accession>
<dbReference type="UniPathway" id="UPA00143"/>
<dbReference type="SMART" id="SM00504">
    <property type="entry name" value="Ubox"/>
    <property type="match status" value="1"/>
</dbReference>
<evidence type="ECO:0000256" key="2">
    <source>
        <dbReference type="ARBA" id="ARBA00004906"/>
    </source>
</evidence>
<gene>
    <name evidence="7" type="ORF">G2W53_013469</name>
</gene>
<dbReference type="InterPro" id="IPR013083">
    <property type="entry name" value="Znf_RING/FYVE/PHD"/>
</dbReference>
<feature type="domain" description="U-box" evidence="6">
    <location>
        <begin position="31"/>
        <end position="105"/>
    </location>
</feature>
<evidence type="ECO:0000256" key="1">
    <source>
        <dbReference type="ARBA" id="ARBA00000900"/>
    </source>
</evidence>
<evidence type="ECO:0000256" key="4">
    <source>
        <dbReference type="ARBA" id="ARBA00022786"/>
    </source>
</evidence>
<dbReference type="Gene3D" id="1.25.10.10">
    <property type="entry name" value="Leucine-rich Repeat Variant"/>
    <property type="match status" value="1"/>
</dbReference>
<comment type="caution">
    <text evidence="7">The sequence shown here is derived from an EMBL/GenBank/DDBJ whole genome shotgun (WGS) entry which is preliminary data.</text>
</comment>
<keyword evidence="3 5" id="KW-0808">Transferase</keyword>
<comment type="function">
    <text evidence="5">Functions as an E3 ubiquitin ligase.</text>
</comment>
<dbReference type="Pfam" id="PF25598">
    <property type="entry name" value="ARM_PUB"/>
    <property type="match status" value="1"/>
</dbReference>
<dbReference type="AlphaFoldDB" id="A0A834U1V3"/>
<dbReference type="PROSITE" id="PS51698">
    <property type="entry name" value="U_BOX"/>
    <property type="match status" value="1"/>
</dbReference>
<evidence type="ECO:0000313" key="7">
    <source>
        <dbReference type="EMBL" id="KAF7831136.1"/>
    </source>
</evidence>
<keyword evidence="8" id="KW-1185">Reference proteome</keyword>
<dbReference type="FunFam" id="3.30.40.10:FF:000442">
    <property type="entry name" value="RING-type E3 ubiquitin transferase"/>
    <property type="match status" value="1"/>
</dbReference>
<dbReference type="EC" id="2.3.2.27" evidence="5"/>
<sequence length="435" mass="48126">MVLTGTLRRVFRRGDKAKGLPGGGDLDLEPVIPAHFRCPVSLELMKDPVTLATGITYDRESIERWVESGNTTCPVTNLVLPNTLMVPNHAIRRLIQDWCVEHRSYGIERIPTPRIPVAPCDVSEVCSRVVAAARNGDERKCRELVGKIRVWGRESERNKRCVVENGACSVLASAFDSFSSSVEENAGVLEEILGVLPWMMVSLQEGDVIVKLGSEASLKSLVWFLNRDDLSARQNAAMVLKEMPVRALAKIDGVVEALVKMIRDPVGPSATKASLTKIFHLVSSSEDKERITLRFVELGLFSLLLEVIVNAERSTCEKALGVLDCVCDCKEGKEMAMANALTLPLAIKKILRVSELATEFSVSILWKLCGREDEEVLVEALQLGAFQKLLVLLQVGCGEKTKEKGTELLKLLNSYKNRAECVDSSLDFKYLKKPF</sequence>
<comment type="catalytic activity">
    <reaction evidence="1 5">
        <text>S-ubiquitinyl-[E2 ubiquitin-conjugating enzyme]-L-cysteine + [acceptor protein]-L-lysine = [E2 ubiquitin-conjugating enzyme]-L-cysteine + N(6)-ubiquitinyl-[acceptor protein]-L-lysine.</text>
        <dbReference type="EC" id="2.3.2.27"/>
    </reaction>
</comment>
<dbReference type="CDD" id="cd16664">
    <property type="entry name" value="RING-Ubox_PUB"/>
    <property type="match status" value="1"/>
</dbReference>
<proteinExistence type="predicted"/>
<dbReference type="GO" id="GO:0061630">
    <property type="term" value="F:ubiquitin protein ligase activity"/>
    <property type="evidence" value="ECO:0007669"/>
    <property type="project" value="UniProtKB-UniRule"/>
</dbReference>
<keyword evidence="4 5" id="KW-0833">Ubl conjugation pathway</keyword>
<organism evidence="7 8">
    <name type="scientific">Senna tora</name>
    <dbReference type="NCBI Taxonomy" id="362788"/>
    <lineage>
        <taxon>Eukaryota</taxon>
        <taxon>Viridiplantae</taxon>
        <taxon>Streptophyta</taxon>
        <taxon>Embryophyta</taxon>
        <taxon>Tracheophyta</taxon>
        <taxon>Spermatophyta</taxon>
        <taxon>Magnoliopsida</taxon>
        <taxon>eudicotyledons</taxon>
        <taxon>Gunneridae</taxon>
        <taxon>Pentapetalae</taxon>
        <taxon>rosids</taxon>
        <taxon>fabids</taxon>
        <taxon>Fabales</taxon>
        <taxon>Fabaceae</taxon>
        <taxon>Caesalpinioideae</taxon>
        <taxon>Cassia clade</taxon>
        <taxon>Senna</taxon>
    </lineage>
</organism>
<dbReference type="Pfam" id="PF04564">
    <property type="entry name" value="U-box"/>
    <property type="match status" value="1"/>
</dbReference>
<reference evidence="7" key="1">
    <citation type="submission" date="2020-09" db="EMBL/GenBank/DDBJ databases">
        <title>Genome-Enabled Discovery of Anthraquinone Biosynthesis in Senna tora.</title>
        <authorList>
            <person name="Kang S.-H."/>
            <person name="Pandey R.P."/>
            <person name="Lee C.-M."/>
            <person name="Sim J.-S."/>
            <person name="Jeong J.-T."/>
            <person name="Choi B.-S."/>
            <person name="Jung M."/>
            <person name="Ginzburg D."/>
            <person name="Zhao K."/>
            <person name="Won S.Y."/>
            <person name="Oh T.-J."/>
            <person name="Yu Y."/>
            <person name="Kim N.-H."/>
            <person name="Lee O.R."/>
            <person name="Lee T.-H."/>
            <person name="Bashyal P."/>
            <person name="Kim T.-S."/>
            <person name="Lee W.-H."/>
            <person name="Kawkins C."/>
            <person name="Kim C.-K."/>
            <person name="Kim J.S."/>
            <person name="Ahn B.O."/>
            <person name="Rhee S.Y."/>
            <person name="Sohng J.K."/>
        </authorList>
    </citation>
    <scope>NUCLEOTIDE SEQUENCE</scope>
    <source>
        <tissue evidence="7">Leaf</tissue>
    </source>
</reference>
<dbReference type="InterPro" id="IPR016024">
    <property type="entry name" value="ARM-type_fold"/>
</dbReference>
<dbReference type="PANTHER" id="PTHR22849:SF139">
    <property type="entry name" value="U-BOX DOMAIN-CONTAINING PROTEIN"/>
    <property type="match status" value="1"/>
</dbReference>
<dbReference type="SUPFAM" id="SSF48371">
    <property type="entry name" value="ARM repeat"/>
    <property type="match status" value="1"/>
</dbReference>
<dbReference type="OrthoDB" id="10064100at2759"/>
<evidence type="ECO:0000259" key="6">
    <source>
        <dbReference type="PROSITE" id="PS51698"/>
    </source>
</evidence>
<protein>
    <recommendedName>
        <fullName evidence="5 6">U-box domain-containing protein</fullName>
        <ecNumber evidence="5">2.3.2.27</ecNumber>
    </recommendedName>
    <alternativeName>
        <fullName evidence="5">RING-type E3 ubiquitin transferase PUB</fullName>
    </alternativeName>
</protein>
<evidence type="ECO:0000256" key="5">
    <source>
        <dbReference type="RuleBase" id="RU369093"/>
    </source>
</evidence>
<dbReference type="InterPro" id="IPR045210">
    <property type="entry name" value="RING-Ubox_PUB"/>
</dbReference>
<dbReference type="Gene3D" id="3.30.40.10">
    <property type="entry name" value="Zinc/RING finger domain, C3HC4 (zinc finger)"/>
    <property type="match status" value="1"/>
</dbReference>